<evidence type="ECO:0000256" key="2">
    <source>
        <dbReference type="SAM" id="MobiDB-lite"/>
    </source>
</evidence>
<organism evidence="3 4">
    <name type="scientific">Aspergillus indologenus CBS 114.80</name>
    <dbReference type="NCBI Taxonomy" id="1450541"/>
    <lineage>
        <taxon>Eukaryota</taxon>
        <taxon>Fungi</taxon>
        <taxon>Dikarya</taxon>
        <taxon>Ascomycota</taxon>
        <taxon>Pezizomycotina</taxon>
        <taxon>Eurotiomycetes</taxon>
        <taxon>Eurotiomycetidae</taxon>
        <taxon>Eurotiales</taxon>
        <taxon>Aspergillaceae</taxon>
        <taxon>Aspergillus</taxon>
        <taxon>Aspergillus subgen. Circumdati</taxon>
    </lineage>
</organism>
<evidence type="ECO:0000313" key="4">
    <source>
        <dbReference type="Proteomes" id="UP000248817"/>
    </source>
</evidence>
<dbReference type="Proteomes" id="UP000248817">
    <property type="component" value="Unassembled WGS sequence"/>
</dbReference>
<evidence type="ECO:0000313" key="3">
    <source>
        <dbReference type="EMBL" id="PYI31865.1"/>
    </source>
</evidence>
<feature type="compositionally biased region" description="Basic and acidic residues" evidence="2">
    <location>
        <begin position="31"/>
        <end position="40"/>
    </location>
</feature>
<feature type="region of interest" description="Disordered" evidence="2">
    <location>
        <begin position="519"/>
        <end position="542"/>
    </location>
</feature>
<keyword evidence="1" id="KW-0175">Coiled coil</keyword>
<proteinExistence type="predicted"/>
<gene>
    <name evidence="3" type="ORF">BP00DRAFT_395567</name>
</gene>
<sequence>MSTNQFLSRDSSESPSKDASVLTAETTHPQPEMRPDERTPVRPQDTAQDTAQYADGSSPGQPHARETHARAQISQLKAQINRLGRENQKLDEQARIRERRLAYELKSQAAQNRQHVAGLEEQIRDQESRIHELARALAAQKERSAKLGAMVIDRQELALQALNAKKGPAPMEDHDVRRALRKLHMAIRSWARTYAVSDMSNLEDIPASELDLLVEELGSFCSETTWTSLNEKLSIPVNRVPDILVQAALSNVVSDWILEDPFFLFQAMTVTGSFSLGNDLGNIYHHIKQGKKSPFLFQAVDEVEAHAWRSQMLRLLSVPAEQSAQPLLGSQPSSLSRNLAEHFIQSSIGVLLKRSESRNTLDHRFKELENLLSEAADLALSLWTQRTNMVCYSRYEIPRFWNGDSLVEAHRLHHLDEDDTRLDGTDIVLVVYPAVVAFGSVHGEHYDQSKVWAAATVLVNDQFADTKQEHSLKISNSIKVEESDQAKILPKAEKPMKLEERITVGRSIRVEVPVKVESSGSVERCPKMEDEDADDLMVLDVD</sequence>
<feature type="region of interest" description="Disordered" evidence="2">
    <location>
        <begin position="1"/>
        <end position="66"/>
    </location>
</feature>
<protein>
    <submittedName>
        <fullName evidence="3">Uncharacterized protein</fullName>
    </submittedName>
</protein>
<dbReference type="AlphaFoldDB" id="A0A2V5I521"/>
<dbReference type="EMBL" id="KZ825498">
    <property type="protein sequence ID" value="PYI31865.1"/>
    <property type="molecule type" value="Genomic_DNA"/>
</dbReference>
<evidence type="ECO:0000256" key="1">
    <source>
        <dbReference type="SAM" id="Coils"/>
    </source>
</evidence>
<feature type="coiled-coil region" evidence="1">
    <location>
        <begin position="66"/>
        <end position="143"/>
    </location>
</feature>
<keyword evidence="4" id="KW-1185">Reference proteome</keyword>
<reference evidence="3 4" key="1">
    <citation type="submission" date="2018-02" db="EMBL/GenBank/DDBJ databases">
        <title>The genomes of Aspergillus section Nigri reveals drivers in fungal speciation.</title>
        <authorList>
            <consortium name="DOE Joint Genome Institute"/>
            <person name="Vesth T.C."/>
            <person name="Nybo J."/>
            <person name="Theobald S."/>
            <person name="Brandl J."/>
            <person name="Frisvad J.C."/>
            <person name="Nielsen K.F."/>
            <person name="Lyhne E.K."/>
            <person name="Kogle M.E."/>
            <person name="Kuo A."/>
            <person name="Riley R."/>
            <person name="Clum A."/>
            <person name="Nolan M."/>
            <person name="Lipzen A."/>
            <person name="Salamov A."/>
            <person name="Henrissat B."/>
            <person name="Wiebenga A."/>
            <person name="De vries R.P."/>
            <person name="Grigoriev I.V."/>
            <person name="Mortensen U.H."/>
            <person name="Andersen M.R."/>
            <person name="Baker S.E."/>
        </authorList>
    </citation>
    <scope>NUCLEOTIDE SEQUENCE [LARGE SCALE GENOMIC DNA]</scope>
    <source>
        <strain evidence="3 4">CBS 114.80</strain>
    </source>
</reference>
<name>A0A2V5I521_9EURO</name>
<accession>A0A2V5I521</accession>
<feature type="compositionally biased region" description="Acidic residues" evidence="2">
    <location>
        <begin position="529"/>
        <end position="542"/>
    </location>
</feature>